<dbReference type="EMBL" id="VSRR010001942">
    <property type="protein sequence ID" value="MPC28615.1"/>
    <property type="molecule type" value="Genomic_DNA"/>
</dbReference>
<name>A0A5B7E5N4_PORTR</name>
<accession>A0A5B7E5N4</accession>
<comment type="caution">
    <text evidence="1">The sequence shown here is derived from an EMBL/GenBank/DDBJ whole genome shotgun (WGS) entry which is preliminary data.</text>
</comment>
<keyword evidence="2" id="KW-1185">Reference proteome</keyword>
<reference evidence="1 2" key="1">
    <citation type="submission" date="2019-05" db="EMBL/GenBank/DDBJ databases">
        <title>Another draft genome of Portunus trituberculatus and its Hox gene families provides insights of decapod evolution.</title>
        <authorList>
            <person name="Jeong J.-H."/>
            <person name="Song I."/>
            <person name="Kim S."/>
            <person name="Choi T."/>
            <person name="Kim D."/>
            <person name="Ryu S."/>
            <person name="Kim W."/>
        </authorList>
    </citation>
    <scope>NUCLEOTIDE SEQUENCE [LARGE SCALE GENOMIC DNA]</scope>
    <source>
        <tissue evidence="1">Muscle</tissue>
    </source>
</reference>
<evidence type="ECO:0000313" key="2">
    <source>
        <dbReference type="Proteomes" id="UP000324222"/>
    </source>
</evidence>
<sequence length="98" mass="11223">MYLCVCGSPWRALICWIPPSPPGTLRHTLGREEQLKFHYLTAGHHTEGNTAPHHTTKISHNISHHNHHSTKHTCINAAVQFTAFNRLRNHSKTSRHLH</sequence>
<dbReference type="Proteomes" id="UP000324222">
    <property type="component" value="Unassembled WGS sequence"/>
</dbReference>
<evidence type="ECO:0000313" key="1">
    <source>
        <dbReference type="EMBL" id="MPC28615.1"/>
    </source>
</evidence>
<protein>
    <submittedName>
        <fullName evidence="1">Uncharacterized protein</fullName>
    </submittedName>
</protein>
<gene>
    <name evidence="1" type="ORF">E2C01_021822</name>
</gene>
<proteinExistence type="predicted"/>
<organism evidence="1 2">
    <name type="scientific">Portunus trituberculatus</name>
    <name type="common">Swimming crab</name>
    <name type="synonym">Neptunus trituberculatus</name>
    <dbReference type="NCBI Taxonomy" id="210409"/>
    <lineage>
        <taxon>Eukaryota</taxon>
        <taxon>Metazoa</taxon>
        <taxon>Ecdysozoa</taxon>
        <taxon>Arthropoda</taxon>
        <taxon>Crustacea</taxon>
        <taxon>Multicrustacea</taxon>
        <taxon>Malacostraca</taxon>
        <taxon>Eumalacostraca</taxon>
        <taxon>Eucarida</taxon>
        <taxon>Decapoda</taxon>
        <taxon>Pleocyemata</taxon>
        <taxon>Brachyura</taxon>
        <taxon>Eubrachyura</taxon>
        <taxon>Portunoidea</taxon>
        <taxon>Portunidae</taxon>
        <taxon>Portuninae</taxon>
        <taxon>Portunus</taxon>
    </lineage>
</organism>
<dbReference type="AlphaFoldDB" id="A0A5B7E5N4"/>